<reference evidence="1" key="2">
    <citation type="submission" date="2020-09" db="EMBL/GenBank/DDBJ databases">
        <authorList>
            <person name="Sun Q."/>
            <person name="Zhou Y."/>
        </authorList>
    </citation>
    <scope>NUCLEOTIDE SEQUENCE</scope>
    <source>
        <strain evidence="1">CGMCC 4.5737</strain>
    </source>
</reference>
<evidence type="ECO:0008006" key="3">
    <source>
        <dbReference type="Google" id="ProtNLM"/>
    </source>
</evidence>
<name>A0A8J3C682_9PSEU</name>
<comment type="caution">
    <text evidence="1">The sequence shown here is derived from an EMBL/GenBank/DDBJ whole genome shotgun (WGS) entry which is preliminary data.</text>
</comment>
<dbReference type="AlphaFoldDB" id="A0A8J3C682"/>
<reference evidence="1" key="1">
    <citation type="journal article" date="2014" name="Int. J. Syst. Evol. Microbiol.">
        <title>Complete genome sequence of Corynebacterium casei LMG S-19264T (=DSM 44701T), isolated from a smear-ripened cheese.</title>
        <authorList>
            <consortium name="US DOE Joint Genome Institute (JGI-PGF)"/>
            <person name="Walter F."/>
            <person name="Albersmeier A."/>
            <person name="Kalinowski J."/>
            <person name="Ruckert C."/>
        </authorList>
    </citation>
    <scope>NUCLEOTIDE SEQUENCE</scope>
    <source>
        <strain evidence="1">CGMCC 4.5737</strain>
    </source>
</reference>
<protein>
    <recommendedName>
        <fullName evidence="3">Polyketide cyclase / dehydrase and lipid transport</fullName>
    </recommendedName>
</protein>
<accession>A0A8J3C682</accession>
<dbReference type="InterPro" id="IPR047137">
    <property type="entry name" value="ORF3"/>
</dbReference>
<dbReference type="Gene3D" id="3.30.530.20">
    <property type="match status" value="1"/>
</dbReference>
<sequence>MTTIRKSIELDVPAQVAYEQLQDLGSYRRLVADLRPQAEDSDLDIEITETRKNERINWHSNGRKGAEVDGQVRLEPMDGTHTRIELTMEYKQVFVPGAPEPSQREIDKRLQKDLELLKKRLERSATANS</sequence>
<evidence type="ECO:0000313" key="2">
    <source>
        <dbReference type="Proteomes" id="UP000637578"/>
    </source>
</evidence>
<dbReference type="RefSeq" id="WP_189053430.1">
    <property type="nucleotide sequence ID" value="NZ_BMMK01000002.1"/>
</dbReference>
<organism evidence="1 2">
    <name type="scientific">Longimycelium tulufanense</name>
    <dbReference type="NCBI Taxonomy" id="907463"/>
    <lineage>
        <taxon>Bacteria</taxon>
        <taxon>Bacillati</taxon>
        <taxon>Actinomycetota</taxon>
        <taxon>Actinomycetes</taxon>
        <taxon>Pseudonocardiales</taxon>
        <taxon>Pseudonocardiaceae</taxon>
        <taxon>Longimycelium</taxon>
    </lineage>
</organism>
<evidence type="ECO:0000313" key="1">
    <source>
        <dbReference type="EMBL" id="GGM36834.1"/>
    </source>
</evidence>
<dbReference type="EMBL" id="BMMK01000002">
    <property type="protein sequence ID" value="GGM36834.1"/>
    <property type="molecule type" value="Genomic_DNA"/>
</dbReference>
<proteinExistence type="predicted"/>
<dbReference type="SUPFAM" id="SSF55961">
    <property type="entry name" value="Bet v1-like"/>
    <property type="match status" value="1"/>
</dbReference>
<gene>
    <name evidence="1" type="ORF">GCM10012275_04990</name>
</gene>
<dbReference type="Proteomes" id="UP000637578">
    <property type="component" value="Unassembled WGS sequence"/>
</dbReference>
<dbReference type="InterPro" id="IPR023393">
    <property type="entry name" value="START-like_dom_sf"/>
</dbReference>
<dbReference type="PANTHER" id="PTHR33824:SF7">
    <property type="entry name" value="POLYKETIDE CYCLASE_DEHYDRASE AND LIPID TRANSPORT SUPERFAMILY PROTEIN"/>
    <property type="match status" value="1"/>
</dbReference>
<keyword evidence="2" id="KW-1185">Reference proteome</keyword>
<dbReference type="PANTHER" id="PTHR33824">
    <property type="entry name" value="POLYKETIDE CYCLASE/DEHYDRASE AND LIPID TRANSPORT SUPERFAMILY PROTEIN"/>
    <property type="match status" value="1"/>
</dbReference>